<dbReference type="Proteomes" id="UP001595937">
    <property type="component" value="Unassembled WGS sequence"/>
</dbReference>
<proteinExistence type="predicted"/>
<gene>
    <name evidence="2" type="ORF">ACFPK8_18090</name>
</gene>
<feature type="region of interest" description="Disordered" evidence="1">
    <location>
        <begin position="194"/>
        <end position="219"/>
    </location>
</feature>
<feature type="compositionally biased region" description="Low complexity" evidence="1">
    <location>
        <begin position="240"/>
        <end position="267"/>
    </location>
</feature>
<protein>
    <submittedName>
        <fullName evidence="2">Uncharacterized protein</fullName>
    </submittedName>
</protein>
<dbReference type="EMBL" id="JBHSLN010000088">
    <property type="protein sequence ID" value="MFC5299428.1"/>
    <property type="molecule type" value="Genomic_DNA"/>
</dbReference>
<evidence type="ECO:0000313" key="3">
    <source>
        <dbReference type="Proteomes" id="UP001595937"/>
    </source>
</evidence>
<evidence type="ECO:0000256" key="1">
    <source>
        <dbReference type="SAM" id="MobiDB-lite"/>
    </source>
</evidence>
<reference evidence="3" key="1">
    <citation type="journal article" date="2019" name="Int. J. Syst. Evol. Microbiol.">
        <title>The Global Catalogue of Microorganisms (GCM) 10K type strain sequencing project: providing services to taxonomists for standard genome sequencing and annotation.</title>
        <authorList>
            <consortium name="The Broad Institute Genomics Platform"/>
            <consortium name="The Broad Institute Genome Sequencing Center for Infectious Disease"/>
            <person name="Wu L."/>
            <person name="Ma J."/>
        </authorList>
    </citation>
    <scope>NUCLEOTIDE SEQUENCE [LARGE SCALE GENOMIC DNA]</scope>
    <source>
        <strain evidence="3">CGMCC 1.16455</strain>
    </source>
</reference>
<sequence>MSASSWLREEEDVVETVLPPHGAGAPVKVQGLTAGGRIRVRAEMQLLAALEVAGALAVPGILSIEDDGYVRETAPSLDPRGGRRAAEIGTPATAERAGTRRARDQLDALVDALHQRGWVLGAEDGQGVGLREDGTVVVLDLRGLMPHDDLASCRADRRWVDSVLTDSERTLRRRIQEPGPAGLYGGLAPEGAEPAAELADTAPRGTPGAIPAPRDVGHSEPAAVRPVLRAGQHLAPHAQGPPDLSIPSGDPSIPSGPSSPSSPSGASDRSRATRGRLRRLLPRLREPLLARRSRRTVLTTAAAVLLAGSVLGTGTWLVMPSTGHQPSDRATGADGATAPAPPIDDAWALAAELAGARHAYVTGLSSQPIATPGSDALTADIAVRAAYEGYTVDGGGPVIHEAEVLEEPTAEGTALLRVLTSSEEAELVAADGSWRLVPATAQESIELEIRWDGTGWRVQSTRPTPG</sequence>
<accession>A0ABW0FL97</accession>
<feature type="region of interest" description="Disordered" evidence="1">
    <location>
        <begin position="234"/>
        <end position="279"/>
    </location>
</feature>
<comment type="caution">
    <text evidence="2">The sequence shown here is derived from an EMBL/GenBank/DDBJ whole genome shotgun (WGS) entry which is preliminary data.</text>
</comment>
<dbReference type="GeneID" id="303296462"/>
<dbReference type="RefSeq" id="WP_343922811.1">
    <property type="nucleotide sequence ID" value="NZ_BAAAIR010000025.1"/>
</dbReference>
<name>A0ABW0FL97_9MICO</name>
<evidence type="ECO:0000313" key="2">
    <source>
        <dbReference type="EMBL" id="MFC5299428.1"/>
    </source>
</evidence>
<organism evidence="2 3">
    <name type="scientific">Brachybacterium tyrofermentans</name>
    <dbReference type="NCBI Taxonomy" id="47848"/>
    <lineage>
        <taxon>Bacteria</taxon>
        <taxon>Bacillati</taxon>
        <taxon>Actinomycetota</taxon>
        <taxon>Actinomycetes</taxon>
        <taxon>Micrococcales</taxon>
        <taxon>Dermabacteraceae</taxon>
        <taxon>Brachybacterium</taxon>
    </lineage>
</organism>
<keyword evidence="3" id="KW-1185">Reference proteome</keyword>